<gene>
    <name evidence="4" type="ORF">ESA94_02700</name>
</gene>
<dbReference type="EMBL" id="SDHW01000001">
    <property type="protein sequence ID" value="RXK61939.1"/>
    <property type="molecule type" value="Genomic_DNA"/>
</dbReference>
<dbReference type="RefSeq" id="WP_129129311.1">
    <property type="nucleotide sequence ID" value="NZ_SDHW01000001.1"/>
</dbReference>
<accession>A0A4Q1CMU8</accession>
<dbReference type="SUPFAM" id="SSF110296">
    <property type="entry name" value="Oligoxyloglucan reducing end-specific cellobiohydrolase"/>
    <property type="match status" value="2"/>
</dbReference>
<dbReference type="Pfam" id="PF15902">
    <property type="entry name" value="Sortilin-Vps10"/>
    <property type="match status" value="1"/>
</dbReference>
<feature type="signal peptide" evidence="2">
    <location>
        <begin position="1"/>
        <end position="32"/>
    </location>
</feature>
<evidence type="ECO:0000313" key="4">
    <source>
        <dbReference type="EMBL" id="RXK61939.1"/>
    </source>
</evidence>
<evidence type="ECO:0000256" key="2">
    <source>
        <dbReference type="SAM" id="SignalP"/>
    </source>
</evidence>
<feature type="domain" description="Sortilin N-terminal" evidence="3">
    <location>
        <begin position="151"/>
        <end position="282"/>
    </location>
</feature>
<sequence>MNPTKTTAGIKNCLFKVIPILSFLSVTCTVSAQIKPTTADERQKGMVVRKELEKKSLLKDAKFRNIGPVVMSGRVVDVDVNPQDPTEFYVAYASGGLWHTKNNGQSFTPLFDNEDVMTIGDIAVKWYGSRVIWIGSGEVNSSRSSYAGNGVYKSSDNGKTWEYLGLPESHHIGKIQLHPTDPNTAWVAALGHLYSPNKERGVYKTVDGGKTWKLTLAVDENTGAVEMEINPNNPNELYAAMWHRTRRGWSFTESGATSGIYKSTDGGTTWSLITAPGSGFAEGKKLGRIGLSVYAQNPNIVFAVIDNYDAMPDTSRRRQTADTGLQLKDFKTMTNEQLLNMESSKLDTFMRKQRFPAKYTAAVVKEMVRAGKIQPVALWDYYDAGDDGFSGNVKGCEVYRSDDAGKTWKLINNKLPQAFSTYGYYFAKIYVSPMNVDKIVVLGVSAWMSVDGGKSFKVIDGRNVHSDHHALWFNPKKDNHMINGNDGGINITYDDGANWFKANTPSVAQFYAITVDDAKPYNVYGGLQDNGSWYGPSNNRETVDWHDNGNYAFKSIGGGDGMQVQIDTRDNKTVYTGSQFGAYIRGDKTNLFPTRVSVRPLHELGDKPLRFNWQSPILLSKHNQDVFYFGTNRFHRSLNKGEQSVNMSGDLTGGKREGNVPFGTLVTISESPVRFGLIYTGSDDGFINVSKDGGYSWSAIHTKLPKTVQGLYVSRVVASKYKESRVYVTMNGYRNDHFNAWVFVSDDYGATWKQLFTDLPAEPVNVLREDPKNENLLYVGTDHGLYVSVDAGASSMAWMSELPRVAIHDIAIQDRDNEIVLGTHGRGIYIASLTEAQKLATDKAYYEKKKAEVK</sequence>
<dbReference type="InterPro" id="IPR015943">
    <property type="entry name" value="WD40/YVTN_repeat-like_dom_sf"/>
</dbReference>
<dbReference type="OrthoDB" id="9757809at2"/>
<dbReference type="Proteomes" id="UP000290204">
    <property type="component" value="Unassembled WGS sequence"/>
</dbReference>
<organism evidence="4 5">
    <name type="scientific">Lacibacter luteus</name>
    <dbReference type="NCBI Taxonomy" id="2508719"/>
    <lineage>
        <taxon>Bacteria</taxon>
        <taxon>Pseudomonadati</taxon>
        <taxon>Bacteroidota</taxon>
        <taxon>Chitinophagia</taxon>
        <taxon>Chitinophagales</taxon>
        <taxon>Chitinophagaceae</taxon>
        <taxon>Lacibacter</taxon>
    </lineage>
</organism>
<comment type="caution">
    <text evidence="4">The sequence shown here is derived from an EMBL/GenBank/DDBJ whole genome shotgun (WGS) entry which is preliminary data.</text>
</comment>
<dbReference type="PANTHER" id="PTHR12106:SF27">
    <property type="entry name" value="SORTILIN-RELATED RECEPTOR"/>
    <property type="match status" value="1"/>
</dbReference>
<feature type="chain" id="PRO_5020811721" evidence="2">
    <location>
        <begin position="33"/>
        <end position="854"/>
    </location>
</feature>
<evidence type="ECO:0000256" key="1">
    <source>
        <dbReference type="ARBA" id="ARBA00022737"/>
    </source>
</evidence>
<keyword evidence="2" id="KW-0732">Signal</keyword>
<keyword evidence="5" id="KW-1185">Reference proteome</keyword>
<dbReference type="InterPro" id="IPR031778">
    <property type="entry name" value="Sortilin_N"/>
</dbReference>
<evidence type="ECO:0000313" key="5">
    <source>
        <dbReference type="Proteomes" id="UP000290204"/>
    </source>
</evidence>
<dbReference type="PANTHER" id="PTHR12106">
    <property type="entry name" value="SORTILIN RELATED"/>
    <property type="match status" value="1"/>
</dbReference>
<dbReference type="InterPro" id="IPR050310">
    <property type="entry name" value="VPS10-sortilin"/>
</dbReference>
<dbReference type="InterPro" id="IPR036278">
    <property type="entry name" value="Sialidase_sf"/>
</dbReference>
<dbReference type="GO" id="GO:0016787">
    <property type="term" value="F:hydrolase activity"/>
    <property type="evidence" value="ECO:0007669"/>
    <property type="project" value="UniProtKB-KW"/>
</dbReference>
<dbReference type="Gene3D" id="2.130.10.10">
    <property type="entry name" value="YVTN repeat-like/Quinoprotein amine dehydrogenase"/>
    <property type="match status" value="4"/>
</dbReference>
<protein>
    <submittedName>
        <fullName evidence="4">Glycosyl hydrolase</fullName>
    </submittedName>
</protein>
<reference evidence="4 5" key="1">
    <citation type="submission" date="2019-01" db="EMBL/GenBank/DDBJ databases">
        <title>Lacibacter sp. strain TTM-7.</title>
        <authorList>
            <person name="Chen W.-M."/>
        </authorList>
    </citation>
    <scope>NUCLEOTIDE SEQUENCE [LARGE SCALE GENOMIC DNA]</scope>
    <source>
        <strain evidence="4 5">TTM-7</strain>
    </source>
</reference>
<proteinExistence type="predicted"/>
<keyword evidence="4" id="KW-0378">Hydrolase</keyword>
<dbReference type="SUPFAM" id="SSF50939">
    <property type="entry name" value="Sialidases"/>
    <property type="match status" value="1"/>
</dbReference>
<dbReference type="AlphaFoldDB" id="A0A4Q1CMU8"/>
<evidence type="ECO:0000259" key="3">
    <source>
        <dbReference type="Pfam" id="PF15902"/>
    </source>
</evidence>
<keyword evidence="1" id="KW-0677">Repeat</keyword>
<dbReference type="CDD" id="cd15482">
    <property type="entry name" value="Sialidase_non-viral"/>
    <property type="match status" value="1"/>
</dbReference>
<name>A0A4Q1CMU8_9BACT</name>